<keyword evidence="3" id="KW-0804">Transcription</keyword>
<dbReference type="Proteomes" id="UP000244893">
    <property type="component" value="Unassembled WGS sequence"/>
</dbReference>
<dbReference type="InterPro" id="IPR008920">
    <property type="entry name" value="TF_FadR/GntR_C"/>
</dbReference>
<dbReference type="InterPro" id="IPR036390">
    <property type="entry name" value="WH_DNA-bd_sf"/>
</dbReference>
<protein>
    <submittedName>
        <fullName evidence="6">GntR family transcriptional regulator</fullName>
    </submittedName>
</protein>
<dbReference type="Gene3D" id="1.20.120.530">
    <property type="entry name" value="GntR ligand-binding domain-like"/>
    <property type="match status" value="1"/>
</dbReference>
<evidence type="ECO:0000256" key="3">
    <source>
        <dbReference type="ARBA" id="ARBA00023163"/>
    </source>
</evidence>
<organism evidence="6 7">
    <name type="scientific">Amnibacterium flavum</name>
    <dbReference type="NCBI Taxonomy" id="2173173"/>
    <lineage>
        <taxon>Bacteria</taxon>
        <taxon>Bacillati</taxon>
        <taxon>Actinomycetota</taxon>
        <taxon>Actinomycetes</taxon>
        <taxon>Micrococcales</taxon>
        <taxon>Microbacteriaceae</taxon>
        <taxon>Amnibacterium</taxon>
    </lineage>
</organism>
<evidence type="ECO:0000256" key="4">
    <source>
        <dbReference type="SAM" id="MobiDB-lite"/>
    </source>
</evidence>
<keyword evidence="2" id="KW-0238">DNA-binding</keyword>
<evidence type="ECO:0000259" key="5">
    <source>
        <dbReference type="PROSITE" id="PS50949"/>
    </source>
</evidence>
<reference evidence="6 7" key="1">
    <citation type="submission" date="2018-05" db="EMBL/GenBank/DDBJ databases">
        <title>Amnibacterium sp. M8JJ-5, whole genome shotgun sequence.</title>
        <authorList>
            <person name="Tuo L."/>
        </authorList>
    </citation>
    <scope>NUCLEOTIDE SEQUENCE [LARGE SCALE GENOMIC DNA]</scope>
    <source>
        <strain evidence="6 7">M8JJ-5</strain>
    </source>
</reference>
<dbReference type="Pfam" id="PF07729">
    <property type="entry name" value="FCD"/>
    <property type="match status" value="1"/>
</dbReference>
<dbReference type="PROSITE" id="PS50949">
    <property type="entry name" value="HTH_GNTR"/>
    <property type="match status" value="1"/>
</dbReference>
<evidence type="ECO:0000256" key="1">
    <source>
        <dbReference type="ARBA" id="ARBA00023015"/>
    </source>
</evidence>
<dbReference type="SMART" id="SM00345">
    <property type="entry name" value="HTH_GNTR"/>
    <property type="match status" value="1"/>
</dbReference>
<keyword evidence="1" id="KW-0805">Transcription regulation</keyword>
<name>A0A2V1HS38_9MICO</name>
<dbReference type="CDD" id="cd07377">
    <property type="entry name" value="WHTH_GntR"/>
    <property type="match status" value="1"/>
</dbReference>
<evidence type="ECO:0000313" key="6">
    <source>
        <dbReference type="EMBL" id="PVZ94482.1"/>
    </source>
</evidence>
<gene>
    <name evidence="6" type="ORF">DDQ50_12305</name>
</gene>
<evidence type="ECO:0000313" key="7">
    <source>
        <dbReference type="Proteomes" id="UP000244893"/>
    </source>
</evidence>
<dbReference type="GO" id="GO:0003677">
    <property type="term" value="F:DNA binding"/>
    <property type="evidence" value="ECO:0007669"/>
    <property type="project" value="UniProtKB-KW"/>
</dbReference>
<evidence type="ECO:0000256" key="2">
    <source>
        <dbReference type="ARBA" id="ARBA00023125"/>
    </source>
</evidence>
<dbReference type="EMBL" id="QEOP01000002">
    <property type="protein sequence ID" value="PVZ94482.1"/>
    <property type="molecule type" value="Genomic_DNA"/>
</dbReference>
<dbReference type="PANTHER" id="PTHR43537:SF5">
    <property type="entry name" value="UXU OPERON TRANSCRIPTIONAL REGULATOR"/>
    <property type="match status" value="1"/>
</dbReference>
<dbReference type="InterPro" id="IPR036388">
    <property type="entry name" value="WH-like_DNA-bd_sf"/>
</dbReference>
<dbReference type="AlphaFoldDB" id="A0A2V1HS38"/>
<dbReference type="SMART" id="SM00895">
    <property type="entry name" value="FCD"/>
    <property type="match status" value="1"/>
</dbReference>
<feature type="domain" description="HTH gntR-type" evidence="5">
    <location>
        <begin position="60"/>
        <end position="127"/>
    </location>
</feature>
<proteinExistence type="predicted"/>
<accession>A0A2V1HS38</accession>
<dbReference type="InterPro" id="IPR011711">
    <property type="entry name" value="GntR_C"/>
</dbReference>
<dbReference type="GO" id="GO:0003700">
    <property type="term" value="F:DNA-binding transcription factor activity"/>
    <property type="evidence" value="ECO:0007669"/>
    <property type="project" value="InterPro"/>
</dbReference>
<dbReference type="PANTHER" id="PTHR43537">
    <property type="entry name" value="TRANSCRIPTIONAL REGULATOR, GNTR FAMILY"/>
    <property type="match status" value="1"/>
</dbReference>
<dbReference type="InterPro" id="IPR000524">
    <property type="entry name" value="Tscrpt_reg_HTH_GntR"/>
</dbReference>
<dbReference type="OrthoDB" id="3289286at2"/>
<dbReference type="Gene3D" id="1.10.10.10">
    <property type="entry name" value="Winged helix-like DNA-binding domain superfamily/Winged helix DNA-binding domain"/>
    <property type="match status" value="1"/>
</dbReference>
<feature type="region of interest" description="Disordered" evidence="4">
    <location>
        <begin position="34"/>
        <end position="57"/>
    </location>
</feature>
<keyword evidence="7" id="KW-1185">Reference proteome</keyword>
<dbReference type="SUPFAM" id="SSF46785">
    <property type="entry name" value="Winged helix' DNA-binding domain"/>
    <property type="match status" value="1"/>
</dbReference>
<sequence length="270" mass="30091">MIRIKREASVTDLIANDRYAIRFARFSLPSAEGHAMELSPQGTPEAAVDPELAPDDHPRAPIGESVYEELLGRVLSSELGPDDRITIDALARELRVSQTPIREALHRLSADGIVVRNHLSGYRVAPKMTRAQFEDLIVIRQLLEPAAARRAAEEITPEQLASLDQLEQQMASVLGDRGRSYAEFSRLDAEFHDQIAVAGVNTFIREALSRLHTHAHLFRLSNHALITSLAVDEHARILTAIRLRDPGDAAFAMRQHIDASAVRFRKSFDD</sequence>
<dbReference type="Pfam" id="PF00392">
    <property type="entry name" value="GntR"/>
    <property type="match status" value="1"/>
</dbReference>
<comment type="caution">
    <text evidence="6">The sequence shown here is derived from an EMBL/GenBank/DDBJ whole genome shotgun (WGS) entry which is preliminary data.</text>
</comment>
<dbReference type="SUPFAM" id="SSF48008">
    <property type="entry name" value="GntR ligand-binding domain-like"/>
    <property type="match status" value="1"/>
</dbReference>